<keyword evidence="3" id="KW-1185">Reference proteome</keyword>
<name>S8DDL4_9LAMI</name>
<gene>
    <name evidence="2" type="ORF">M569_17396</name>
</gene>
<proteinExistence type="predicted"/>
<feature type="signal peptide" evidence="1">
    <location>
        <begin position="1"/>
        <end position="27"/>
    </location>
</feature>
<dbReference type="OrthoDB" id="45007at2759"/>
<sequence length="93" mass="10143">MKLSTSGRFLSPITILLLVGLIDFSLSRPDHRRLTTTNQNSVKIEIVSDDGKELPDNGYITVKVSGVAVPSDSDWVGLMTPSTANSKNIYLVH</sequence>
<dbReference type="EMBL" id="AUSU01010245">
    <property type="protein sequence ID" value="EPS57422.1"/>
    <property type="molecule type" value="Genomic_DNA"/>
</dbReference>
<comment type="caution">
    <text evidence="2">The sequence shown here is derived from an EMBL/GenBank/DDBJ whole genome shotgun (WGS) entry which is preliminary data.</text>
</comment>
<organism evidence="2 3">
    <name type="scientific">Genlisea aurea</name>
    <dbReference type="NCBI Taxonomy" id="192259"/>
    <lineage>
        <taxon>Eukaryota</taxon>
        <taxon>Viridiplantae</taxon>
        <taxon>Streptophyta</taxon>
        <taxon>Embryophyta</taxon>
        <taxon>Tracheophyta</taxon>
        <taxon>Spermatophyta</taxon>
        <taxon>Magnoliopsida</taxon>
        <taxon>eudicotyledons</taxon>
        <taxon>Gunneridae</taxon>
        <taxon>Pentapetalae</taxon>
        <taxon>asterids</taxon>
        <taxon>lamiids</taxon>
        <taxon>Lamiales</taxon>
        <taxon>Lentibulariaceae</taxon>
        <taxon>Genlisea</taxon>
    </lineage>
</organism>
<evidence type="ECO:0000313" key="2">
    <source>
        <dbReference type="EMBL" id="EPS57422.1"/>
    </source>
</evidence>
<reference evidence="2 3" key="1">
    <citation type="journal article" date="2013" name="BMC Genomics">
        <title>The miniature genome of a carnivorous plant Genlisea aurea contains a low number of genes and short non-coding sequences.</title>
        <authorList>
            <person name="Leushkin E.V."/>
            <person name="Sutormin R.A."/>
            <person name="Nabieva E.R."/>
            <person name="Penin A.A."/>
            <person name="Kondrashov A.S."/>
            <person name="Logacheva M.D."/>
        </authorList>
    </citation>
    <scope>NUCLEOTIDE SEQUENCE [LARGE SCALE GENOMIC DNA]</scope>
</reference>
<protein>
    <recommendedName>
        <fullName evidence="4">Purple acid phosphatase Fn3-like domain-containing protein</fullName>
    </recommendedName>
</protein>
<accession>S8DDL4</accession>
<evidence type="ECO:0000256" key="1">
    <source>
        <dbReference type="SAM" id="SignalP"/>
    </source>
</evidence>
<evidence type="ECO:0008006" key="4">
    <source>
        <dbReference type="Google" id="ProtNLM"/>
    </source>
</evidence>
<keyword evidence="1" id="KW-0732">Signal</keyword>
<evidence type="ECO:0000313" key="3">
    <source>
        <dbReference type="Proteomes" id="UP000015453"/>
    </source>
</evidence>
<feature type="chain" id="PRO_5004549603" description="Purple acid phosphatase Fn3-like domain-containing protein" evidence="1">
    <location>
        <begin position="28"/>
        <end position="93"/>
    </location>
</feature>
<dbReference type="AlphaFoldDB" id="S8DDL4"/>
<dbReference type="Proteomes" id="UP000015453">
    <property type="component" value="Unassembled WGS sequence"/>
</dbReference>